<dbReference type="EMBL" id="ABCB02000019">
    <property type="protein sequence ID" value="EDO60800.1"/>
    <property type="molecule type" value="Genomic_DNA"/>
</dbReference>
<sequence length="722" mass="83512">MPARERKIYVIEKTAARSKPRRITDYCAALVFYFQHILKFLFSGKMIATVIGNLDPWYLLGPWYLWKNRKESKKLKASLIVISIFFLYGILQLIVFPNMSILKLAVTLLKLAVCILCMLYVMENAEKINFLRIAKIISVFYGITLPFALFFNQSPLFWITNDYVNKYTTTRLRLFYYEPSELGFRLIIVMVVLIGFFLASKCKKEKVLLAVLILVDAFTLYLARSMGAIGIGALAIGVMFLYDWIAHNSRKKTVIYSCICAALLLFCVMMAVTQSDLYMRLMDTLQGKDSSNRYRIGLSFRILGDSFWNYWGLGCGFGNVNTPAFLNQYTDWGLKTVITNSYVYYMTETGIFGVLTLGGFISILFYRCVKGKSAVKWGLFVFIVVFQFMGGYLTNGLNWVAYGIILSNFNERNYYKSIELKSLQTETHADQTNLSQKKSRYLSLREKILGSPFLNVLFQPVIFLRRAARWLRGVVQYEIWFRIKAFFRKLRLGTSYQKYEPMKLYQNRHKGQRCFIVATGPSQSIEDINKLKGEITFSVNSIYTCFSDTDWRPTYYCVQDRVVYEKNCKGIDELKAAQRFISDSIPQAYRKGDILYPTNERFHHCFNGYKFRIRFSDDSSKVVFAANTIVYSAIQLAVYMGFSEIYLTGCDCNYTSPKKHFNHDTNEKIESKIKLDEIGNLMLASYRAAKKYTDTHPVKIYNATRGGKLEIFPRVNLDDVVS</sequence>
<feature type="transmembrane region" description="Helical" evidence="1">
    <location>
        <begin position="229"/>
        <end position="246"/>
    </location>
</feature>
<evidence type="ECO:0000313" key="5">
    <source>
        <dbReference type="Proteomes" id="UP000003490"/>
    </source>
</evidence>
<accession>A7VV00</accession>
<feature type="transmembrane region" description="Helical" evidence="1">
    <location>
        <begin position="378"/>
        <end position="405"/>
    </location>
</feature>
<feature type="domain" description="6-hydroxymethylpterin diphosphokinase MptE-like" evidence="2">
    <location>
        <begin position="500"/>
        <end position="655"/>
    </location>
</feature>
<gene>
    <name evidence="4" type="ORF">CH238_12755</name>
    <name evidence="3" type="ORF">CLOLEP_02405</name>
</gene>
<reference evidence="4 6" key="3">
    <citation type="submission" date="2017-07" db="EMBL/GenBank/DDBJ databases">
        <title>Prevalence of linear plasmids in Cutibacterium (Propionibacterium) acnes isolates obtained from prostatic tissue.</title>
        <authorList>
            <person name="Davidsson S."/>
            <person name="Carlsson J."/>
            <person name="Molling P."/>
            <person name="Andren O."/>
            <person name="Andersson S.-O."/>
            <person name="Brzuszkiewicz E."/>
            <person name="Poehlein A."/>
            <person name="Al-Zeer M."/>
            <person name="Brinkmann V."/>
            <person name="Scavenius C."/>
            <person name="Nazipi S."/>
            <person name="Soderquist B."/>
            <person name="Bruggemann H."/>
        </authorList>
    </citation>
    <scope>NUCLEOTIDE SEQUENCE [LARGE SCALE GENOMIC DNA]</scope>
    <source>
        <strain evidence="4 6">DSM 753</strain>
    </source>
</reference>
<dbReference type="Proteomes" id="UP000003490">
    <property type="component" value="Unassembled WGS sequence"/>
</dbReference>
<dbReference type="eggNOG" id="COG2604">
    <property type="taxonomic scope" value="Bacteria"/>
</dbReference>
<comment type="caution">
    <text evidence="3">The sequence shown here is derived from an EMBL/GenBank/DDBJ whole genome shotgun (WGS) entry which is preliminary data.</text>
</comment>
<keyword evidence="1" id="KW-0472">Membrane</keyword>
<dbReference type="InterPro" id="IPR002826">
    <property type="entry name" value="MptE-like"/>
</dbReference>
<reference evidence="3 5" key="2">
    <citation type="submission" date="2007-08" db="EMBL/GenBank/DDBJ databases">
        <authorList>
            <person name="Fulton L."/>
            <person name="Clifton S."/>
            <person name="Fulton B."/>
            <person name="Xu J."/>
            <person name="Minx P."/>
            <person name="Pepin K.H."/>
            <person name="Johnson M."/>
            <person name="Thiruvilangam P."/>
            <person name="Bhonagiri V."/>
            <person name="Nash W.E."/>
            <person name="Wang C."/>
            <person name="Mardis E.R."/>
            <person name="Wilson R.K."/>
        </authorList>
    </citation>
    <scope>NUCLEOTIDE SEQUENCE [LARGE SCALE GENOMIC DNA]</scope>
    <source>
        <strain evidence="3 5">DSM 753</strain>
    </source>
</reference>
<organism evidence="3 5">
    <name type="scientific">[Clostridium] leptum DSM 753</name>
    <dbReference type="NCBI Taxonomy" id="428125"/>
    <lineage>
        <taxon>Bacteria</taxon>
        <taxon>Bacillati</taxon>
        <taxon>Bacillota</taxon>
        <taxon>Clostridia</taxon>
        <taxon>Eubacteriales</taxon>
        <taxon>Oscillospiraceae</taxon>
        <taxon>Oscillospiraceae incertae sedis</taxon>
    </lineage>
</organism>
<evidence type="ECO:0000313" key="4">
    <source>
        <dbReference type="EMBL" id="PEQ23703.1"/>
    </source>
</evidence>
<protein>
    <submittedName>
        <fullName evidence="4">DUF115 domain-containing protein</fullName>
    </submittedName>
</protein>
<dbReference type="InterPro" id="IPR051533">
    <property type="entry name" value="WaaL-like"/>
</dbReference>
<feature type="transmembrane region" description="Helical" evidence="1">
    <location>
        <begin position="253"/>
        <end position="272"/>
    </location>
</feature>
<dbReference type="PANTHER" id="PTHR37422">
    <property type="entry name" value="TEICHURONIC ACID BIOSYNTHESIS PROTEIN TUAE"/>
    <property type="match status" value="1"/>
</dbReference>
<keyword evidence="1" id="KW-1133">Transmembrane helix</keyword>
<keyword evidence="1" id="KW-0812">Transmembrane</keyword>
<dbReference type="Gene3D" id="3.90.1480.10">
    <property type="entry name" value="Alpha-2,3-sialyltransferase"/>
    <property type="match status" value="1"/>
</dbReference>
<evidence type="ECO:0000259" key="2">
    <source>
        <dbReference type="Pfam" id="PF01973"/>
    </source>
</evidence>
<name>A7VV00_9FIRM</name>
<keyword evidence="6" id="KW-1185">Reference proteome</keyword>
<feature type="transmembrane region" description="Helical" evidence="1">
    <location>
        <begin position="342"/>
        <end position="366"/>
    </location>
</feature>
<dbReference type="Proteomes" id="UP000220611">
    <property type="component" value="Unassembled WGS sequence"/>
</dbReference>
<proteinExistence type="predicted"/>
<evidence type="ECO:0000313" key="3">
    <source>
        <dbReference type="EMBL" id="EDO60800.1"/>
    </source>
</evidence>
<dbReference type="HOGENOM" id="CLU_382977_0_0_9"/>
<feature type="transmembrane region" description="Helical" evidence="1">
    <location>
        <begin position="77"/>
        <end position="95"/>
    </location>
</feature>
<dbReference type="AlphaFoldDB" id="A7VV00"/>
<dbReference type="PANTHER" id="PTHR37422:SF13">
    <property type="entry name" value="LIPOPOLYSACCHARIDE BIOSYNTHESIS PROTEIN PA4999-RELATED"/>
    <property type="match status" value="1"/>
</dbReference>
<feature type="transmembrane region" description="Helical" evidence="1">
    <location>
        <begin position="101"/>
        <end position="121"/>
    </location>
</feature>
<dbReference type="Pfam" id="PF01973">
    <property type="entry name" value="MptE-like"/>
    <property type="match status" value="1"/>
</dbReference>
<reference evidence="3 5" key="1">
    <citation type="submission" date="2007-08" db="EMBL/GenBank/DDBJ databases">
        <title>Draft genome sequence of Clostridium leptum (DSM 753).</title>
        <authorList>
            <person name="Sudarsanam P."/>
            <person name="Ley R."/>
            <person name="Guruge J."/>
            <person name="Turnbaugh P.J."/>
            <person name="Mahowald M."/>
            <person name="Liep D."/>
            <person name="Gordon J."/>
        </authorList>
    </citation>
    <scope>NUCLEOTIDE SEQUENCE [LARGE SCALE GENOMIC DNA]</scope>
    <source>
        <strain evidence="3 5">DSM 753</strain>
    </source>
</reference>
<feature type="transmembrane region" description="Helical" evidence="1">
    <location>
        <begin position="182"/>
        <end position="200"/>
    </location>
</feature>
<evidence type="ECO:0000313" key="6">
    <source>
        <dbReference type="Proteomes" id="UP000220611"/>
    </source>
</evidence>
<feature type="transmembrane region" description="Helical" evidence="1">
    <location>
        <begin position="133"/>
        <end position="151"/>
    </location>
</feature>
<feature type="transmembrane region" description="Helical" evidence="1">
    <location>
        <begin position="207"/>
        <end position="223"/>
    </location>
</feature>
<dbReference type="OrthoDB" id="344900at2"/>
<dbReference type="EMBL" id="NOXF01000012">
    <property type="protein sequence ID" value="PEQ23703.1"/>
    <property type="molecule type" value="Genomic_DNA"/>
</dbReference>
<evidence type="ECO:0000256" key="1">
    <source>
        <dbReference type="SAM" id="Phobius"/>
    </source>
</evidence>